<keyword evidence="1" id="KW-0812">Transmembrane</keyword>
<sequence>MRRVTNLENSCSIYEVHPTKAVLDPGSDQHATMFWGTITNRALSGVASAALLLTFLILLKFQTPLSKISEAKGIESESNKRLVSEGNEVPSHSELCPPTSPRYVLLLSYGRSGSSFTSDVIGAHPDVFLYFEPLHETANIFQSHQLEYFPMMRRGLRLTRIEEDNILASRLLMKLVTCNYEKLSRLITLNHHGQYFQSTKELFQCVNR</sequence>
<evidence type="ECO:0000256" key="1">
    <source>
        <dbReference type="SAM" id="Phobius"/>
    </source>
</evidence>
<keyword evidence="3" id="KW-1185">Reference proteome</keyword>
<comment type="caution">
    <text evidence="2">The sequence shown here is derived from an EMBL/GenBank/DDBJ whole genome shotgun (WGS) entry which is preliminary data.</text>
</comment>
<dbReference type="InterPro" id="IPR027417">
    <property type="entry name" value="P-loop_NTPase"/>
</dbReference>
<dbReference type="AlphaFoldDB" id="A0AAE0YG32"/>
<accession>A0AAE0YG32</accession>
<dbReference type="Gene3D" id="3.40.50.300">
    <property type="entry name" value="P-loop containing nucleotide triphosphate hydrolases"/>
    <property type="match status" value="1"/>
</dbReference>
<dbReference type="SUPFAM" id="SSF52540">
    <property type="entry name" value="P-loop containing nucleoside triphosphate hydrolases"/>
    <property type="match status" value="1"/>
</dbReference>
<dbReference type="GO" id="GO:0006790">
    <property type="term" value="P:sulfur compound metabolic process"/>
    <property type="evidence" value="ECO:0007669"/>
    <property type="project" value="TreeGrafter"/>
</dbReference>
<dbReference type="EMBL" id="JAWDGP010006253">
    <property type="protein sequence ID" value="KAK3744642.1"/>
    <property type="molecule type" value="Genomic_DNA"/>
</dbReference>
<proteinExistence type="predicted"/>
<evidence type="ECO:0008006" key="4">
    <source>
        <dbReference type="Google" id="ProtNLM"/>
    </source>
</evidence>
<organism evidence="2 3">
    <name type="scientific">Elysia crispata</name>
    <name type="common">lettuce slug</name>
    <dbReference type="NCBI Taxonomy" id="231223"/>
    <lineage>
        <taxon>Eukaryota</taxon>
        <taxon>Metazoa</taxon>
        <taxon>Spiralia</taxon>
        <taxon>Lophotrochozoa</taxon>
        <taxon>Mollusca</taxon>
        <taxon>Gastropoda</taxon>
        <taxon>Heterobranchia</taxon>
        <taxon>Euthyneura</taxon>
        <taxon>Panpulmonata</taxon>
        <taxon>Sacoglossa</taxon>
        <taxon>Placobranchoidea</taxon>
        <taxon>Plakobranchidae</taxon>
        <taxon>Elysia</taxon>
    </lineage>
</organism>
<gene>
    <name evidence="2" type="ORF">RRG08_062292</name>
</gene>
<dbReference type="Proteomes" id="UP001283361">
    <property type="component" value="Unassembled WGS sequence"/>
</dbReference>
<dbReference type="PANTHER" id="PTHR10704">
    <property type="entry name" value="CARBOHYDRATE SULFOTRANSFERASE"/>
    <property type="match status" value="1"/>
</dbReference>
<keyword evidence="1" id="KW-0472">Membrane</keyword>
<protein>
    <recommendedName>
        <fullName evidence="4">Sulfotransferase</fullName>
    </recommendedName>
</protein>
<dbReference type="PANTHER" id="PTHR10704:SF44">
    <property type="entry name" value="LD35051P-RELATED"/>
    <property type="match status" value="1"/>
</dbReference>
<evidence type="ECO:0000313" key="2">
    <source>
        <dbReference type="EMBL" id="KAK3744642.1"/>
    </source>
</evidence>
<dbReference type="GO" id="GO:0001517">
    <property type="term" value="F:N-acetylglucosamine 6-O-sulfotransferase activity"/>
    <property type="evidence" value="ECO:0007669"/>
    <property type="project" value="TreeGrafter"/>
</dbReference>
<dbReference type="GO" id="GO:0006044">
    <property type="term" value="P:N-acetylglucosamine metabolic process"/>
    <property type="evidence" value="ECO:0007669"/>
    <property type="project" value="TreeGrafter"/>
</dbReference>
<dbReference type="InterPro" id="IPR051135">
    <property type="entry name" value="Gal/GlcNAc/GalNAc_ST"/>
</dbReference>
<reference evidence="2" key="1">
    <citation type="journal article" date="2023" name="G3 (Bethesda)">
        <title>A reference genome for the long-term kleptoplast-retaining sea slug Elysia crispata morphotype clarki.</title>
        <authorList>
            <person name="Eastman K.E."/>
            <person name="Pendleton A.L."/>
            <person name="Shaikh M.A."/>
            <person name="Suttiyut T."/>
            <person name="Ogas R."/>
            <person name="Tomko P."/>
            <person name="Gavelis G."/>
            <person name="Widhalm J.R."/>
            <person name="Wisecaver J.H."/>
        </authorList>
    </citation>
    <scope>NUCLEOTIDE SEQUENCE</scope>
    <source>
        <strain evidence="2">ECLA1</strain>
    </source>
</reference>
<name>A0AAE0YG32_9GAST</name>
<feature type="transmembrane region" description="Helical" evidence="1">
    <location>
        <begin position="42"/>
        <end position="59"/>
    </location>
</feature>
<keyword evidence="1" id="KW-1133">Transmembrane helix</keyword>
<evidence type="ECO:0000313" key="3">
    <source>
        <dbReference type="Proteomes" id="UP001283361"/>
    </source>
</evidence>